<organism evidence="5 6">
    <name type="scientific">Novosphingobium marinum</name>
    <dbReference type="NCBI Taxonomy" id="1514948"/>
    <lineage>
        <taxon>Bacteria</taxon>
        <taxon>Pseudomonadati</taxon>
        <taxon>Pseudomonadota</taxon>
        <taxon>Alphaproteobacteria</taxon>
        <taxon>Sphingomonadales</taxon>
        <taxon>Sphingomonadaceae</taxon>
        <taxon>Novosphingobium</taxon>
    </lineage>
</organism>
<dbReference type="InterPro" id="IPR006379">
    <property type="entry name" value="HAD-SF_hydro_IIB"/>
</dbReference>
<protein>
    <recommendedName>
        <fullName evidence="4">Trehalose 6-phosphate phosphatase</fullName>
        <ecNumber evidence="4">3.1.3.12</ecNumber>
    </recommendedName>
</protein>
<keyword evidence="6" id="KW-1185">Reference proteome</keyword>
<proteinExistence type="inferred from homology"/>
<dbReference type="InterPro" id="IPR036412">
    <property type="entry name" value="HAD-like_sf"/>
</dbReference>
<dbReference type="Gene3D" id="3.30.70.1020">
    <property type="entry name" value="Trehalose-6-phosphate phosphatase related protein, domain 2"/>
    <property type="match status" value="1"/>
</dbReference>
<dbReference type="Pfam" id="PF02358">
    <property type="entry name" value="Trehalose_PPase"/>
    <property type="match status" value="1"/>
</dbReference>
<comment type="cofactor">
    <cofactor evidence="4">
        <name>Mg(2+)</name>
        <dbReference type="ChEBI" id="CHEBI:18420"/>
    </cofactor>
</comment>
<sequence length="257" mass="27314">MTTDTNDCRPAGRNALPAPPPLDCSANCALFLDFDGTLVDIAPQPDAIAVDPALPGLLDALSTRLDGRLAIVSGRAVADLDRHLGKLDVAYAGSHGGEFRPSGSDAVELLAPPLPREAEDEVRDFVSHSEGLLAEAKPLGIAMHYRAAPAREDAVLELASELSARLGLEMKRGKMVVELLTPGSDKGSAVARFMDMEQFRDATPLFLGDDVTDEDAFEIVREHGGTAILVGEERESAAGWRLSGVGEVHRWLKAALA</sequence>
<evidence type="ECO:0000256" key="4">
    <source>
        <dbReference type="RuleBase" id="RU361117"/>
    </source>
</evidence>
<comment type="similarity">
    <text evidence="2 4">Belongs to the trehalose phosphatase family.</text>
</comment>
<dbReference type="UniPathway" id="UPA00299"/>
<keyword evidence="4" id="KW-0460">Magnesium</keyword>
<dbReference type="InterPro" id="IPR044651">
    <property type="entry name" value="OTSB-like"/>
</dbReference>
<dbReference type="InterPro" id="IPR023214">
    <property type="entry name" value="HAD_sf"/>
</dbReference>
<dbReference type="NCBIfam" id="TIGR01484">
    <property type="entry name" value="HAD-SF-IIB"/>
    <property type="match status" value="1"/>
</dbReference>
<dbReference type="InterPro" id="IPR003337">
    <property type="entry name" value="Trehalose_PPase"/>
</dbReference>
<evidence type="ECO:0000256" key="3">
    <source>
        <dbReference type="ARBA" id="ARBA00022801"/>
    </source>
</evidence>
<dbReference type="PANTHER" id="PTHR43768">
    <property type="entry name" value="TREHALOSE 6-PHOSPHATE PHOSPHATASE"/>
    <property type="match status" value="1"/>
</dbReference>
<dbReference type="CDD" id="cd01627">
    <property type="entry name" value="HAD_TPP"/>
    <property type="match status" value="1"/>
</dbReference>
<keyword evidence="3 4" id="KW-0378">Hydrolase</keyword>
<name>A0A7Z0BUA3_9SPHN</name>
<dbReference type="GO" id="GO:0004805">
    <property type="term" value="F:trehalose-phosphatase activity"/>
    <property type="evidence" value="ECO:0007669"/>
    <property type="project" value="UniProtKB-EC"/>
</dbReference>
<comment type="pathway">
    <text evidence="1 4">Glycan biosynthesis; trehalose biosynthesis.</text>
</comment>
<keyword evidence="4" id="KW-0479">Metal-binding</keyword>
<comment type="catalytic activity">
    <reaction evidence="4">
        <text>alpha,alpha-trehalose 6-phosphate + H2O = alpha,alpha-trehalose + phosphate</text>
        <dbReference type="Rhea" id="RHEA:23420"/>
        <dbReference type="ChEBI" id="CHEBI:15377"/>
        <dbReference type="ChEBI" id="CHEBI:16551"/>
        <dbReference type="ChEBI" id="CHEBI:43474"/>
        <dbReference type="ChEBI" id="CHEBI:58429"/>
        <dbReference type="EC" id="3.1.3.12"/>
    </reaction>
</comment>
<evidence type="ECO:0000313" key="5">
    <source>
        <dbReference type="EMBL" id="NYH96049.1"/>
    </source>
</evidence>
<dbReference type="AlphaFoldDB" id="A0A7Z0BUA3"/>
<dbReference type="EC" id="3.1.3.12" evidence="4"/>
<comment type="function">
    <text evidence="4">Removes the phosphate from trehalose 6-phosphate to produce free trehalose.</text>
</comment>
<dbReference type="GO" id="GO:0046872">
    <property type="term" value="F:metal ion binding"/>
    <property type="evidence" value="ECO:0007669"/>
    <property type="project" value="UniProtKB-KW"/>
</dbReference>
<evidence type="ECO:0000313" key="6">
    <source>
        <dbReference type="Proteomes" id="UP000522081"/>
    </source>
</evidence>
<dbReference type="GO" id="GO:0005992">
    <property type="term" value="P:trehalose biosynthetic process"/>
    <property type="evidence" value="ECO:0007669"/>
    <property type="project" value="UniProtKB-UniPathway"/>
</dbReference>
<dbReference type="PANTHER" id="PTHR43768:SF3">
    <property type="entry name" value="TREHALOSE 6-PHOSPHATE PHOSPHATASE"/>
    <property type="match status" value="1"/>
</dbReference>
<evidence type="ECO:0000256" key="1">
    <source>
        <dbReference type="ARBA" id="ARBA00005199"/>
    </source>
</evidence>
<comment type="caution">
    <text evidence="5">The sequence shown here is derived from an EMBL/GenBank/DDBJ whole genome shotgun (WGS) entry which is preliminary data.</text>
</comment>
<dbReference type="NCBIfam" id="TIGR00685">
    <property type="entry name" value="T6PP"/>
    <property type="match status" value="1"/>
</dbReference>
<evidence type="ECO:0000256" key="2">
    <source>
        <dbReference type="ARBA" id="ARBA00008770"/>
    </source>
</evidence>
<accession>A0A7Z0BUA3</accession>
<gene>
    <name evidence="5" type="ORF">FHS75_002381</name>
</gene>
<dbReference type="Gene3D" id="3.40.50.1000">
    <property type="entry name" value="HAD superfamily/HAD-like"/>
    <property type="match status" value="1"/>
</dbReference>
<reference evidence="5 6" key="1">
    <citation type="submission" date="2020-07" db="EMBL/GenBank/DDBJ databases">
        <title>Genomic Encyclopedia of Type Strains, Phase IV (KMG-IV): sequencing the most valuable type-strain genomes for metagenomic binning, comparative biology and taxonomic classification.</title>
        <authorList>
            <person name="Goeker M."/>
        </authorList>
    </citation>
    <scope>NUCLEOTIDE SEQUENCE [LARGE SCALE GENOMIC DNA]</scope>
    <source>
        <strain evidence="5 6">DSM 29043</strain>
    </source>
</reference>
<dbReference type="RefSeq" id="WP_179407899.1">
    <property type="nucleotide sequence ID" value="NZ_BMGF01000004.1"/>
</dbReference>
<dbReference type="SUPFAM" id="SSF56784">
    <property type="entry name" value="HAD-like"/>
    <property type="match status" value="1"/>
</dbReference>
<dbReference type="Proteomes" id="UP000522081">
    <property type="component" value="Unassembled WGS sequence"/>
</dbReference>
<dbReference type="EMBL" id="JACBZF010000004">
    <property type="protein sequence ID" value="NYH96049.1"/>
    <property type="molecule type" value="Genomic_DNA"/>
</dbReference>